<dbReference type="InterPro" id="IPR035979">
    <property type="entry name" value="RBD_domain_sf"/>
</dbReference>
<dbReference type="InterPro" id="IPR012677">
    <property type="entry name" value="Nucleotide-bd_a/b_plait_sf"/>
</dbReference>
<dbReference type="Pfam" id="PF00076">
    <property type="entry name" value="RRM_1"/>
    <property type="match status" value="1"/>
</dbReference>
<evidence type="ECO:0000259" key="1">
    <source>
        <dbReference type="Pfam" id="PF00076"/>
    </source>
</evidence>
<name>A0A8T2X2M2_POPDE</name>
<reference evidence="2" key="1">
    <citation type="journal article" date="2021" name="J. Hered.">
        <title>Genome Assembly of Salicaceae Populus deltoides (Eastern Cottonwood) I-69 Based on Nanopore Sequencing and Hi-C Technologies.</title>
        <authorList>
            <person name="Bai S."/>
            <person name="Wu H."/>
            <person name="Zhang J."/>
            <person name="Pan Z."/>
            <person name="Zhao W."/>
            <person name="Li Z."/>
            <person name="Tong C."/>
        </authorList>
    </citation>
    <scope>NUCLEOTIDE SEQUENCE</scope>
    <source>
        <tissue evidence="2">Leaf</tissue>
    </source>
</reference>
<dbReference type="AlphaFoldDB" id="A0A8T2X2M2"/>
<dbReference type="EMBL" id="JACEGQ020000015">
    <property type="protein sequence ID" value="KAH8487486.1"/>
    <property type="molecule type" value="Genomic_DNA"/>
</dbReference>
<sequence length="186" mass="21152">MRKEYIPFALGVLLESYQCRVETQLVRGYLFVLQKRVCEMLSKILANLEMLGFAFIRYETEEEAQKAIEGMHGKEDSFRKPKTLNTVLTIKQEQVEEIRDLHLVSSLTHRALDDLGSTQVLRNLSDADGLNDPVDRHCLQLRVSIGPLLQNARISLWILKAGGSHSAANCHHHPPPPFQPAEIVNW</sequence>
<dbReference type="Proteomes" id="UP000807159">
    <property type="component" value="Chromosome 15"/>
</dbReference>
<organism evidence="2 3">
    <name type="scientific">Populus deltoides</name>
    <name type="common">Eastern poplar</name>
    <name type="synonym">Eastern cottonwood</name>
    <dbReference type="NCBI Taxonomy" id="3696"/>
    <lineage>
        <taxon>Eukaryota</taxon>
        <taxon>Viridiplantae</taxon>
        <taxon>Streptophyta</taxon>
        <taxon>Embryophyta</taxon>
        <taxon>Tracheophyta</taxon>
        <taxon>Spermatophyta</taxon>
        <taxon>Magnoliopsida</taxon>
        <taxon>eudicotyledons</taxon>
        <taxon>Gunneridae</taxon>
        <taxon>Pentapetalae</taxon>
        <taxon>rosids</taxon>
        <taxon>fabids</taxon>
        <taxon>Malpighiales</taxon>
        <taxon>Salicaceae</taxon>
        <taxon>Saliceae</taxon>
        <taxon>Populus</taxon>
    </lineage>
</organism>
<proteinExistence type="predicted"/>
<protein>
    <recommendedName>
        <fullName evidence="1">RRM domain-containing protein</fullName>
    </recommendedName>
</protein>
<feature type="domain" description="RRM" evidence="1">
    <location>
        <begin position="51"/>
        <end position="75"/>
    </location>
</feature>
<comment type="caution">
    <text evidence="2">The sequence shown here is derived from an EMBL/GenBank/DDBJ whole genome shotgun (WGS) entry which is preliminary data.</text>
</comment>
<keyword evidence="3" id="KW-1185">Reference proteome</keyword>
<evidence type="ECO:0000313" key="2">
    <source>
        <dbReference type="EMBL" id="KAH8487486.1"/>
    </source>
</evidence>
<dbReference type="GO" id="GO:0003723">
    <property type="term" value="F:RNA binding"/>
    <property type="evidence" value="ECO:0007669"/>
    <property type="project" value="InterPro"/>
</dbReference>
<dbReference type="Gene3D" id="3.30.70.330">
    <property type="match status" value="1"/>
</dbReference>
<evidence type="ECO:0000313" key="3">
    <source>
        <dbReference type="Proteomes" id="UP000807159"/>
    </source>
</evidence>
<accession>A0A8T2X2M2</accession>
<dbReference type="SUPFAM" id="SSF54928">
    <property type="entry name" value="RNA-binding domain, RBD"/>
    <property type="match status" value="1"/>
</dbReference>
<gene>
    <name evidence="2" type="ORF">H0E87_026161</name>
</gene>
<dbReference type="InterPro" id="IPR000504">
    <property type="entry name" value="RRM_dom"/>
</dbReference>